<sequence length="306" mass="35267">SQEKFNVTSYDAMAFGIITVQAFAGLWINGFIVCVLCVAWVKKKIFNSNEKILLVLGCSRLGDLCTTWVYFFLSIIYPQCFYVNPIPQMLSSIRTFLLFSNLWVSACLCVFYCIKIANFQHTFFIYLKVKIDRMVPWLLLVSELFQLIIGIFAYDITYRAIFQNVNSTAPTHFWDIPIKMDGQTLAFFCISGFVSTTAFLTAIFSVFLLLFSLWRHKRKMQANSVRNLSMDAHTKAIKSILSFIFIYSINFTGYILSLIQAKKTGYVLMFLILIFQYVPPIVHSLILIFINPKLGKIFLRTLSCLK</sequence>
<protein>
    <recommendedName>
        <fullName evidence="12">Taste receptor type 2</fullName>
    </recommendedName>
</protein>
<keyword evidence="9 12" id="KW-0675">Receptor</keyword>
<evidence type="ECO:0000313" key="15">
    <source>
        <dbReference type="Proteomes" id="UP000611227"/>
    </source>
</evidence>
<dbReference type="CDD" id="cd13950">
    <property type="entry name" value="7tm_TAS2R"/>
    <property type="match status" value="1"/>
</dbReference>
<keyword evidence="8 12" id="KW-0472">Membrane</keyword>
<evidence type="ECO:0000256" key="11">
    <source>
        <dbReference type="RuleBase" id="RU004423"/>
    </source>
</evidence>
<dbReference type="GO" id="GO:0016020">
    <property type="term" value="C:membrane"/>
    <property type="evidence" value="ECO:0007669"/>
    <property type="project" value="UniProtKB-SubCell"/>
</dbReference>
<evidence type="ECO:0000256" key="9">
    <source>
        <dbReference type="ARBA" id="ARBA00023170"/>
    </source>
</evidence>
<proteinExistence type="inferred from homology"/>
<feature type="non-terminal residue" evidence="14">
    <location>
        <position position="1"/>
    </location>
</feature>
<evidence type="ECO:0000256" key="13">
    <source>
        <dbReference type="SAM" id="Phobius"/>
    </source>
</evidence>
<keyword evidence="15" id="KW-1185">Reference proteome</keyword>
<feature type="transmembrane region" description="Helical" evidence="13">
    <location>
        <begin position="240"/>
        <end position="259"/>
    </location>
</feature>
<feature type="transmembrane region" description="Helical" evidence="13">
    <location>
        <begin position="265"/>
        <end position="290"/>
    </location>
</feature>
<dbReference type="Proteomes" id="UP000611227">
    <property type="component" value="Unassembled WGS sequence"/>
</dbReference>
<keyword evidence="4 12" id="KW-0716">Sensory transduction</keyword>
<reference evidence="14" key="1">
    <citation type="submission" date="2019-09" db="EMBL/GenBank/DDBJ databases">
        <title>Bird 10,000 Genomes (B10K) Project - Family phase.</title>
        <authorList>
            <person name="Zhang G."/>
        </authorList>
    </citation>
    <scope>NUCLEOTIDE SEQUENCE</scope>
    <source>
        <strain evidence="14">B10K-DU-001-30</strain>
        <tissue evidence="14">Muscle</tissue>
    </source>
</reference>
<evidence type="ECO:0000256" key="7">
    <source>
        <dbReference type="ARBA" id="ARBA00023040"/>
    </source>
</evidence>
<evidence type="ECO:0000256" key="1">
    <source>
        <dbReference type="ARBA" id="ARBA00004141"/>
    </source>
</evidence>
<comment type="similarity">
    <text evidence="2 11">Belongs to the G-protein coupled receptor T2R family.</text>
</comment>
<feature type="non-terminal residue" evidence="14">
    <location>
        <position position="306"/>
    </location>
</feature>
<keyword evidence="7 12" id="KW-0297">G-protein coupled receptor</keyword>
<keyword evidence="10 12" id="KW-0807">Transducer</keyword>
<feature type="transmembrane region" description="Helical" evidence="13">
    <location>
        <begin position="53"/>
        <end position="76"/>
    </location>
</feature>
<feature type="transmembrane region" description="Helical" evidence="13">
    <location>
        <begin position="12"/>
        <end position="41"/>
    </location>
</feature>
<accession>A0A852C7K0</accession>
<evidence type="ECO:0000256" key="10">
    <source>
        <dbReference type="ARBA" id="ARBA00023224"/>
    </source>
</evidence>
<dbReference type="AlphaFoldDB" id="A0A852C7K0"/>
<keyword evidence="6 13" id="KW-1133">Transmembrane helix</keyword>
<dbReference type="FunFam" id="1.20.1070.10:FF:000055">
    <property type="entry name" value="Taste receptor type 2"/>
    <property type="match status" value="1"/>
</dbReference>
<evidence type="ECO:0000313" key="14">
    <source>
        <dbReference type="EMBL" id="NXP76365.1"/>
    </source>
</evidence>
<name>A0A852C7K0_9PICI</name>
<keyword evidence="5 12" id="KW-0812">Transmembrane</keyword>
<evidence type="ECO:0000256" key="2">
    <source>
        <dbReference type="ARBA" id="ARBA00007376"/>
    </source>
</evidence>
<dbReference type="Pfam" id="PF05296">
    <property type="entry name" value="TAS2R"/>
    <property type="match status" value="1"/>
</dbReference>
<comment type="subcellular location">
    <subcellularLocation>
        <location evidence="1 12">Membrane</location>
        <topology evidence="1 12">Multi-pass membrane protein</topology>
    </subcellularLocation>
</comment>
<dbReference type="PANTHER" id="PTHR11394">
    <property type="entry name" value="TASTE RECEPTOR TYPE 2"/>
    <property type="match status" value="1"/>
</dbReference>
<evidence type="ECO:0000256" key="5">
    <source>
        <dbReference type="ARBA" id="ARBA00022692"/>
    </source>
</evidence>
<dbReference type="EMBL" id="WBNM01022860">
    <property type="protein sequence ID" value="NXP76365.1"/>
    <property type="molecule type" value="Genomic_DNA"/>
</dbReference>
<comment type="caution">
    <text evidence="14">The sequence shown here is derived from an EMBL/GenBank/DDBJ whole genome shotgun (WGS) entry which is preliminary data.</text>
</comment>
<keyword evidence="3 12" id="KW-0919">Taste</keyword>
<dbReference type="GO" id="GO:0004930">
    <property type="term" value="F:G protein-coupled receptor activity"/>
    <property type="evidence" value="ECO:0007669"/>
    <property type="project" value="UniProtKB-KW"/>
</dbReference>
<evidence type="ECO:0000256" key="12">
    <source>
        <dbReference type="RuleBase" id="RU004424"/>
    </source>
</evidence>
<dbReference type="PANTHER" id="PTHR11394:SF47">
    <property type="entry name" value="TASTE RECEPTOR TYPE 2 MEMBER 40"/>
    <property type="match status" value="1"/>
</dbReference>
<evidence type="ECO:0000256" key="4">
    <source>
        <dbReference type="ARBA" id="ARBA00022606"/>
    </source>
</evidence>
<feature type="transmembrane region" description="Helical" evidence="13">
    <location>
        <begin position="135"/>
        <end position="154"/>
    </location>
</feature>
<dbReference type="SUPFAM" id="SSF81321">
    <property type="entry name" value="Family A G protein-coupled receptor-like"/>
    <property type="match status" value="1"/>
</dbReference>
<organism evidence="14 15">
    <name type="scientific">Ramphastos sulfuratus</name>
    <dbReference type="NCBI Taxonomy" id="322582"/>
    <lineage>
        <taxon>Eukaryota</taxon>
        <taxon>Metazoa</taxon>
        <taxon>Chordata</taxon>
        <taxon>Craniata</taxon>
        <taxon>Vertebrata</taxon>
        <taxon>Euteleostomi</taxon>
        <taxon>Archelosauria</taxon>
        <taxon>Archosauria</taxon>
        <taxon>Dinosauria</taxon>
        <taxon>Saurischia</taxon>
        <taxon>Theropoda</taxon>
        <taxon>Coelurosauria</taxon>
        <taxon>Aves</taxon>
        <taxon>Neognathae</taxon>
        <taxon>Neoaves</taxon>
        <taxon>Telluraves</taxon>
        <taxon>Coraciimorphae</taxon>
        <taxon>Piciformes</taxon>
        <taxon>Ramphastidae</taxon>
        <taxon>Ramphastos</taxon>
    </lineage>
</organism>
<dbReference type="InterPro" id="IPR007960">
    <property type="entry name" value="TAS2R"/>
</dbReference>
<evidence type="ECO:0000256" key="8">
    <source>
        <dbReference type="ARBA" id="ARBA00023136"/>
    </source>
</evidence>
<feature type="transmembrane region" description="Helical" evidence="13">
    <location>
        <begin position="96"/>
        <end position="114"/>
    </location>
</feature>
<evidence type="ECO:0000256" key="3">
    <source>
        <dbReference type="ARBA" id="ARBA00022480"/>
    </source>
</evidence>
<feature type="transmembrane region" description="Helical" evidence="13">
    <location>
        <begin position="185"/>
        <end position="211"/>
    </location>
</feature>
<gene>
    <name evidence="14" type="primary">Tas2r8</name>
    <name evidence="14" type="ORF">RAMSUL_R10424</name>
</gene>
<dbReference type="Gene3D" id="1.20.1070.10">
    <property type="entry name" value="Rhodopsin 7-helix transmembrane proteins"/>
    <property type="match status" value="1"/>
</dbReference>
<dbReference type="GO" id="GO:0033038">
    <property type="term" value="F:bitter taste receptor activity"/>
    <property type="evidence" value="ECO:0007669"/>
    <property type="project" value="InterPro"/>
</dbReference>
<evidence type="ECO:0000256" key="6">
    <source>
        <dbReference type="ARBA" id="ARBA00022989"/>
    </source>
</evidence>